<sequence length="219" mass="25187">MGGFIDSKNKFIVDGKLTIKIHGIFKFELFQVPSVEQRWKGGNLGDELWKEDKSKDFTIIVEKNEIKVHKLVVGARSDVFTRMFDSKMKESLENKVELTDFSFEVVETAIKLVYECNFISALSIQNAMLLLQFLDKYNLSTSKEDVENYLINQISAKTVCTLTNCSRFTNSPKLNEKCLEFLKVCFAAEIDLYDTEILDKDIDLKDLQSSLCYTIVQNK</sequence>
<accession>A0AC34FDF9</accession>
<dbReference type="Proteomes" id="UP000887579">
    <property type="component" value="Unplaced"/>
</dbReference>
<evidence type="ECO:0000313" key="2">
    <source>
        <dbReference type="WBParaSite" id="ES5_v2.g15259.t1"/>
    </source>
</evidence>
<dbReference type="WBParaSite" id="ES5_v2.g15259.t1">
    <property type="protein sequence ID" value="ES5_v2.g15259.t1"/>
    <property type="gene ID" value="ES5_v2.g15259"/>
</dbReference>
<protein>
    <submittedName>
        <fullName evidence="2">BTB domain-containing protein</fullName>
    </submittedName>
</protein>
<reference evidence="2" key="1">
    <citation type="submission" date="2022-11" db="UniProtKB">
        <authorList>
            <consortium name="WormBaseParasite"/>
        </authorList>
    </citation>
    <scope>IDENTIFICATION</scope>
</reference>
<name>A0AC34FDF9_9BILA</name>
<proteinExistence type="predicted"/>
<evidence type="ECO:0000313" key="1">
    <source>
        <dbReference type="Proteomes" id="UP000887579"/>
    </source>
</evidence>
<organism evidence="1 2">
    <name type="scientific">Panagrolaimus sp. ES5</name>
    <dbReference type="NCBI Taxonomy" id="591445"/>
    <lineage>
        <taxon>Eukaryota</taxon>
        <taxon>Metazoa</taxon>
        <taxon>Ecdysozoa</taxon>
        <taxon>Nematoda</taxon>
        <taxon>Chromadorea</taxon>
        <taxon>Rhabditida</taxon>
        <taxon>Tylenchina</taxon>
        <taxon>Panagrolaimomorpha</taxon>
        <taxon>Panagrolaimoidea</taxon>
        <taxon>Panagrolaimidae</taxon>
        <taxon>Panagrolaimus</taxon>
    </lineage>
</organism>